<accession>A0A286UEE1</accession>
<dbReference type="Proteomes" id="UP000217199">
    <property type="component" value="Unassembled WGS sequence"/>
</dbReference>
<dbReference type="Pfam" id="PF16761">
    <property type="entry name" value="Clr2_transil"/>
    <property type="match status" value="1"/>
</dbReference>
<dbReference type="PANTHER" id="PTHR38046">
    <property type="entry name" value="CRYPTIC LOCI REGULATOR 2"/>
    <property type="match status" value="1"/>
</dbReference>
<dbReference type="InterPro" id="IPR031915">
    <property type="entry name" value="Clr2_N"/>
</dbReference>
<protein>
    <recommendedName>
        <fullName evidence="1">Cryptic loci regulator 2 N-terminal domain-containing protein</fullName>
    </recommendedName>
</protein>
<evidence type="ECO:0000259" key="1">
    <source>
        <dbReference type="Pfam" id="PF16761"/>
    </source>
</evidence>
<comment type="caution">
    <text evidence="2">The sequence shown here is derived from an EMBL/GenBank/DDBJ whole genome shotgun (WGS) entry which is preliminary data.</text>
</comment>
<evidence type="ECO:0000313" key="2">
    <source>
        <dbReference type="EMBL" id="PAV17960.1"/>
    </source>
</evidence>
<proteinExistence type="predicted"/>
<dbReference type="AlphaFoldDB" id="A0A286UEE1"/>
<feature type="domain" description="Cryptic loci regulator 2 N-terminal" evidence="1">
    <location>
        <begin position="85"/>
        <end position="149"/>
    </location>
</feature>
<dbReference type="PANTHER" id="PTHR38046:SF1">
    <property type="entry name" value="CRYPTIC LOCI REGULATOR 2"/>
    <property type="match status" value="1"/>
</dbReference>
<dbReference type="GO" id="GO:0031934">
    <property type="term" value="C:mating-type region heterochromatin"/>
    <property type="evidence" value="ECO:0007669"/>
    <property type="project" value="TreeGrafter"/>
</dbReference>
<organism evidence="2 3">
    <name type="scientific">Pyrrhoderma noxium</name>
    <dbReference type="NCBI Taxonomy" id="2282107"/>
    <lineage>
        <taxon>Eukaryota</taxon>
        <taxon>Fungi</taxon>
        <taxon>Dikarya</taxon>
        <taxon>Basidiomycota</taxon>
        <taxon>Agaricomycotina</taxon>
        <taxon>Agaricomycetes</taxon>
        <taxon>Hymenochaetales</taxon>
        <taxon>Hymenochaetaceae</taxon>
        <taxon>Pyrrhoderma</taxon>
    </lineage>
</organism>
<dbReference type="GO" id="GO:0030466">
    <property type="term" value="P:silent mating-type cassette heterochromatin formation"/>
    <property type="evidence" value="ECO:0007669"/>
    <property type="project" value="TreeGrafter"/>
</dbReference>
<dbReference type="GO" id="GO:0070824">
    <property type="term" value="C:SHREC complex"/>
    <property type="evidence" value="ECO:0007669"/>
    <property type="project" value="InterPro"/>
</dbReference>
<evidence type="ECO:0000313" key="3">
    <source>
        <dbReference type="Proteomes" id="UP000217199"/>
    </source>
</evidence>
<reference evidence="2 3" key="1">
    <citation type="journal article" date="2017" name="Mol. Ecol.">
        <title>Comparative and population genomic landscape of Phellinus noxius: A hypervariable fungus causing root rot in trees.</title>
        <authorList>
            <person name="Chung C.L."/>
            <person name="Lee T.J."/>
            <person name="Akiba M."/>
            <person name="Lee H.H."/>
            <person name="Kuo T.H."/>
            <person name="Liu D."/>
            <person name="Ke H.M."/>
            <person name="Yokoi T."/>
            <person name="Roa M.B."/>
            <person name="Lu M.J."/>
            <person name="Chang Y.Y."/>
            <person name="Ann P.J."/>
            <person name="Tsai J.N."/>
            <person name="Chen C.Y."/>
            <person name="Tzean S.S."/>
            <person name="Ota Y."/>
            <person name="Hattori T."/>
            <person name="Sahashi N."/>
            <person name="Liou R.F."/>
            <person name="Kikuchi T."/>
            <person name="Tsai I.J."/>
        </authorList>
    </citation>
    <scope>NUCLEOTIDE SEQUENCE [LARGE SCALE GENOMIC DNA]</scope>
    <source>
        <strain evidence="2 3">FFPRI411160</strain>
    </source>
</reference>
<dbReference type="EMBL" id="NBII01000006">
    <property type="protein sequence ID" value="PAV17960.1"/>
    <property type="molecule type" value="Genomic_DNA"/>
</dbReference>
<dbReference type="InterPro" id="IPR038986">
    <property type="entry name" value="Clr2"/>
</dbReference>
<dbReference type="GO" id="GO:0033553">
    <property type="term" value="C:rDNA heterochromatin"/>
    <property type="evidence" value="ECO:0007669"/>
    <property type="project" value="TreeGrafter"/>
</dbReference>
<sequence length="164" mass="19231">METQANSTDVYSGQPTNLVMTKRPVIEITTTDAPHARIPTHILIENNMCPVSDEAHRRYWKCVIGTYLMHEAGFFEQMRPDELFRIRKFPAGYELYMKDRPEGSTRTPDHYLYSFDRHGERDLKFDSPYVFVLHAKWLAYGRPGQCPCSWRIDLDEEPCLITIK</sequence>
<gene>
    <name evidence="2" type="ORF">PNOK_0644600</name>
</gene>
<name>A0A286UEE1_9AGAM</name>
<keyword evidence="3" id="KW-1185">Reference proteome</keyword>
<dbReference type="InParanoid" id="A0A286UEE1"/>